<dbReference type="InterPro" id="IPR006518">
    <property type="entry name" value="Trypano_RHS"/>
</dbReference>
<dbReference type="VEuPathDB" id="TriTrypDB:C3747_21g227"/>
<dbReference type="PANTHER" id="PTHR33129:SF3">
    <property type="entry name" value="HOT SPOT (RHS) PROTEIN, PUTATIVE-RELATED"/>
    <property type="match status" value="1"/>
</dbReference>
<dbReference type="VEuPathDB" id="TriTrypDB:C4B63_16g187"/>
<gene>
    <name evidence="2" type="ORF">C4B63_16g187</name>
</gene>
<evidence type="ECO:0000259" key="1">
    <source>
        <dbReference type="Pfam" id="PF07999"/>
    </source>
</evidence>
<reference evidence="2 3" key="1">
    <citation type="journal article" date="2018" name="Microb. Genom.">
        <title>Expanding an expanded genome: long-read sequencing of Trypanosoma cruzi.</title>
        <authorList>
            <person name="Berna L."/>
            <person name="Rodriguez M."/>
            <person name="Chiribao M.L."/>
            <person name="Parodi-Talice A."/>
            <person name="Pita S."/>
            <person name="Rijo G."/>
            <person name="Alvarez-Valin F."/>
            <person name="Robello C."/>
        </authorList>
    </citation>
    <scope>NUCLEOTIDE SEQUENCE [LARGE SCALE GENOMIC DNA]</scope>
    <source>
        <strain evidence="2 3">Dm28c</strain>
    </source>
</reference>
<dbReference type="VEuPathDB" id="TriTrypDB:TCSYLVIO_009087"/>
<dbReference type="VEuPathDB" id="TriTrypDB:TcCLB.506421.10"/>
<evidence type="ECO:0000313" key="3">
    <source>
        <dbReference type="Proteomes" id="UP000246121"/>
    </source>
</evidence>
<accession>A0A2V2VSR6</accession>
<dbReference type="AlphaFoldDB" id="A0A2V2VSR6"/>
<dbReference type="Pfam" id="PF07999">
    <property type="entry name" value="RHSP"/>
    <property type="match status" value="1"/>
</dbReference>
<feature type="domain" description="Retrotransposon hot spot protein,C-terminal" evidence="1">
    <location>
        <begin position="1"/>
        <end position="246"/>
    </location>
</feature>
<dbReference type="PANTHER" id="PTHR33129">
    <property type="entry name" value="PROTEIN KINASE DOMAIN-CONTAINING PROTEIN-RELATED"/>
    <property type="match status" value="1"/>
</dbReference>
<comment type="caution">
    <text evidence="2">The sequence shown here is derived from an EMBL/GenBank/DDBJ whole genome shotgun (WGS) entry which is preliminary data.</text>
</comment>
<evidence type="ECO:0000313" key="2">
    <source>
        <dbReference type="EMBL" id="PWU97363.1"/>
    </source>
</evidence>
<name>A0A2V2VSR6_TRYCR</name>
<sequence>MAAGLCPLYQLLHCDAGELQVVIHCFVGGDAYVSDKTTKIVTKYSDEDMCISELRSLRGHARNVYIIYDVAKQGREPHSGLPFTLWGMIVVTPPNKTNSKGWKKQNGPTRIIMNCPDESDVRALCVWMKRNEQGGQGEYWREVRGRMDEVRPILRVILNAQKFNNRKNDIDEVINDVDSSNAKHYVGVMSDKLWNAVNASQLVQIVGVRRDLPTETYLNSPASRVIASKIYVRLSTKMHFMEVSKLLMHPDVFLLSNVLEISGTATFICRGAGNIIITKLKELKPPGRRASQLAALEKNPEGHPTEAAGLPTKQGLPLEENFARYKVMYKPAYLTFPLVDAFFFMESPRETLVGLRMITADVHHTITSTVRQFTERMAAYF</sequence>
<dbReference type="Proteomes" id="UP000246121">
    <property type="component" value="Unassembled WGS sequence"/>
</dbReference>
<dbReference type="VEuPathDB" id="TriTrypDB:TcG_09380"/>
<dbReference type="VEuPathDB" id="TriTrypDB:TCDM_10831"/>
<organism evidence="2 3">
    <name type="scientific">Trypanosoma cruzi</name>
    <dbReference type="NCBI Taxonomy" id="5693"/>
    <lineage>
        <taxon>Eukaryota</taxon>
        <taxon>Discoba</taxon>
        <taxon>Euglenozoa</taxon>
        <taxon>Kinetoplastea</taxon>
        <taxon>Metakinetoplastina</taxon>
        <taxon>Trypanosomatida</taxon>
        <taxon>Trypanosomatidae</taxon>
        <taxon>Trypanosoma</taxon>
        <taxon>Schizotrypanum</taxon>
    </lineage>
</organism>
<proteinExistence type="predicted"/>
<dbReference type="NCBIfam" id="TIGR01631">
    <property type="entry name" value="Trypano_RHS"/>
    <property type="match status" value="1"/>
</dbReference>
<dbReference type="OrthoDB" id="251324at2759"/>
<dbReference type="EMBL" id="PRFA01000016">
    <property type="protein sequence ID" value="PWU97363.1"/>
    <property type="molecule type" value="Genomic_DNA"/>
</dbReference>
<dbReference type="InterPro" id="IPR052980">
    <property type="entry name" value="Crinkler_effector"/>
</dbReference>
<dbReference type="VEuPathDB" id="TriTrypDB:TcCL_NonESM09297"/>
<dbReference type="InterPro" id="IPR046836">
    <property type="entry name" value="RHS_C"/>
</dbReference>
<protein>
    <submittedName>
        <fullName evidence="2">Putative retrotransposon hot spot (RHS) protein</fullName>
    </submittedName>
</protein>
<dbReference type="VEuPathDB" id="TriTrypDB:Tc_MARK_4948"/>
<dbReference type="VEuPathDB" id="TriTrypDB:ECC02_012929"/>